<name>A0ACA9P4R1_9GLOM</name>
<dbReference type="Proteomes" id="UP000789702">
    <property type="component" value="Unassembled WGS sequence"/>
</dbReference>
<keyword evidence="2" id="KW-1185">Reference proteome</keyword>
<feature type="non-terminal residue" evidence="1">
    <location>
        <position position="160"/>
    </location>
</feature>
<organism evidence="1 2">
    <name type="scientific">Dentiscutata heterogama</name>
    <dbReference type="NCBI Taxonomy" id="1316150"/>
    <lineage>
        <taxon>Eukaryota</taxon>
        <taxon>Fungi</taxon>
        <taxon>Fungi incertae sedis</taxon>
        <taxon>Mucoromycota</taxon>
        <taxon>Glomeromycotina</taxon>
        <taxon>Glomeromycetes</taxon>
        <taxon>Diversisporales</taxon>
        <taxon>Gigasporaceae</taxon>
        <taxon>Dentiscutata</taxon>
    </lineage>
</organism>
<reference evidence="1" key="1">
    <citation type="submission" date="2021-06" db="EMBL/GenBank/DDBJ databases">
        <authorList>
            <person name="Kallberg Y."/>
            <person name="Tangrot J."/>
            <person name="Rosling A."/>
        </authorList>
    </citation>
    <scope>NUCLEOTIDE SEQUENCE</scope>
    <source>
        <strain evidence="1">IL203A</strain>
    </source>
</reference>
<accession>A0ACA9P4R1</accession>
<comment type="caution">
    <text evidence="1">The sequence shown here is derived from an EMBL/GenBank/DDBJ whole genome shotgun (WGS) entry which is preliminary data.</text>
</comment>
<evidence type="ECO:0000313" key="2">
    <source>
        <dbReference type="Proteomes" id="UP000789702"/>
    </source>
</evidence>
<proteinExistence type="predicted"/>
<gene>
    <name evidence="1" type="ORF">DHETER_LOCUS10841</name>
</gene>
<dbReference type="EMBL" id="CAJVPU010022189">
    <property type="protein sequence ID" value="CAG8684608.1"/>
    <property type="molecule type" value="Genomic_DNA"/>
</dbReference>
<evidence type="ECO:0000313" key="1">
    <source>
        <dbReference type="EMBL" id="CAG8684608.1"/>
    </source>
</evidence>
<sequence length="160" mass="19422">MTRIYKKKKFNTRAAKIDPLQSLVEFYQKRVDFLERERKRFIKFFKDNNIQGDDLTTRLANLQILIDEGENNKARIIELQNDLYKRDAEINRLTKEKDNFEKRCKDLEVENNRLNQTIEEMKVDAERTERLHRQAIERARVNNRNLYEQQLAYSRQINGQ</sequence>
<protein>
    <submittedName>
        <fullName evidence="1">15762_t:CDS:1</fullName>
    </submittedName>
</protein>